<organism evidence="8 9">
    <name type="scientific">Moraxella cuniculi DSM 21768</name>
    <dbReference type="NCBI Taxonomy" id="1122245"/>
    <lineage>
        <taxon>Bacteria</taxon>
        <taxon>Pseudomonadati</taxon>
        <taxon>Pseudomonadota</taxon>
        <taxon>Gammaproteobacteria</taxon>
        <taxon>Moraxellales</taxon>
        <taxon>Moraxellaceae</taxon>
        <taxon>Moraxella</taxon>
    </lineage>
</organism>
<protein>
    <submittedName>
        <fullName evidence="8">Major Facilitator Superfamily protein</fullName>
    </submittedName>
</protein>
<dbReference type="PANTHER" id="PTHR23501">
    <property type="entry name" value="MAJOR FACILITATOR SUPERFAMILY"/>
    <property type="match status" value="1"/>
</dbReference>
<evidence type="ECO:0000259" key="7">
    <source>
        <dbReference type="PROSITE" id="PS50850"/>
    </source>
</evidence>
<dbReference type="InterPro" id="IPR036259">
    <property type="entry name" value="MFS_trans_sf"/>
</dbReference>
<dbReference type="SUPFAM" id="SSF103473">
    <property type="entry name" value="MFS general substrate transporter"/>
    <property type="match status" value="1"/>
</dbReference>
<dbReference type="RefSeq" id="WP_076555930.1">
    <property type="nucleotide sequence ID" value="NZ_FTNU01000017.1"/>
</dbReference>
<keyword evidence="5 6" id="KW-0472">Membrane</keyword>
<dbReference type="Proteomes" id="UP000187495">
    <property type="component" value="Unassembled WGS sequence"/>
</dbReference>
<feature type="transmembrane region" description="Helical" evidence="6">
    <location>
        <begin position="381"/>
        <end position="402"/>
    </location>
</feature>
<feature type="transmembrane region" description="Helical" evidence="6">
    <location>
        <begin position="253"/>
        <end position="273"/>
    </location>
</feature>
<feature type="transmembrane region" description="Helical" evidence="6">
    <location>
        <begin position="414"/>
        <end position="442"/>
    </location>
</feature>
<feature type="transmembrane region" description="Helical" evidence="6">
    <location>
        <begin position="484"/>
        <end position="505"/>
    </location>
</feature>
<evidence type="ECO:0000256" key="4">
    <source>
        <dbReference type="ARBA" id="ARBA00022989"/>
    </source>
</evidence>
<feature type="transmembrane region" description="Helical" evidence="6">
    <location>
        <begin position="285"/>
        <end position="305"/>
    </location>
</feature>
<evidence type="ECO:0000256" key="3">
    <source>
        <dbReference type="ARBA" id="ARBA00022692"/>
    </source>
</evidence>
<accession>A0A1N7FV72</accession>
<feature type="transmembrane region" description="Helical" evidence="6">
    <location>
        <begin position="102"/>
        <end position="120"/>
    </location>
</feature>
<sequence length="527" mass="57933">MMLQDNGYIFKPHELPMMAGSPATPDMSGKRRLLYGLTGFFLAVAAGLQNGLMTANIANLRGELGLTLQEGGWVTLAYFMTYTTASILFFKIRPHFGLAKFIRWTLLLVLASNVLQVFFRSYEVEIIARLMMGMGTSGLFTLGVLYAMLSVAGMAKVALIVILSGLMQVAATLALIITPNLFDDGNMQAVFVFQGAITALATACVLALRLPPTLEQKSLSWRDVLSFVLYTVGIALLCAFLIQGQIVWWTTDWLGYLLALAVLAIGLMMLIELNRAKPLIDWRWALGRNMLMFLIISFLTRVFTAEQGTGANGFLQALGLTTSQLITYYTIIGLSSVAGIVLSVIRLDIKDIRRPIVVALFGIALGSYLDIGVSSQTPVSYFYTSQAILAFSSFYFAGPVMLEGMVRAMAKSTDYIVSFIAVFAVSQTLGALLGSAVFGYFITYKTREHYANISQQLTDTPANLLPNLIRQANLEATVLAYNDLFYLIFLCAGTSFVISLFAWLYRRMRGINVLANEMVALEAMKSK</sequence>
<evidence type="ECO:0000313" key="8">
    <source>
        <dbReference type="EMBL" id="SIS04125.1"/>
    </source>
</evidence>
<proteinExistence type="predicted"/>
<feature type="transmembrane region" description="Helical" evidence="6">
    <location>
        <begin position="189"/>
        <end position="212"/>
    </location>
</feature>
<dbReference type="GO" id="GO:0005886">
    <property type="term" value="C:plasma membrane"/>
    <property type="evidence" value="ECO:0007669"/>
    <property type="project" value="TreeGrafter"/>
</dbReference>
<dbReference type="InterPro" id="IPR020846">
    <property type="entry name" value="MFS_dom"/>
</dbReference>
<gene>
    <name evidence="8" type="ORF">SAMN02745664_11746</name>
</gene>
<feature type="transmembrane region" description="Helical" evidence="6">
    <location>
        <begin position="157"/>
        <end position="177"/>
    </location>
</feature>
<dbReference type="InterPro" id="IPR011701">
    <property type="entry name" value="MFS"/>
</dbReference>
<evidence type="ECO:0000256" key="2">
    <source>
        <dbReference type="ARBA" id="ARBA00022448"/>
    </source>
</evidence>
<reference evidence="9" key="1">
    <citation type="submission" date="2017-01" db="EMBL/GenBank/DDBJ databases">
        <authorList>
            <person name="Varghese N."/>
            <person name="Submissions S."/>
        </authorList>
    </citation>
    <scope>NUCLEOTIDE SEQUENCE [LARGE SCALE GENOMIC DNA]</scope>
    <source>
        <strain evidence="9">DSM 21768</strain>
    </source>
</reference>
<keyword evidence="3 6" id="KW-0812">Transmembrane</keyword>
<dbReference type="EMBL" id="FTNU01000017">
    <property type="protein sequence ID" value="SIS04125.1"/>
    <property type="molecule type" value="Genomic_DNA"/>
</dbReference>
<feature type="transmembrane region" description="Helical" evidence="6">
    <location>
        <begin position="33"/>
        <end position="52"/>
    </location>
</feature>
<dbReference type="PROSITE" id="PS50850">
    <property type="entry name" value="MFS"/>
    <property type="match status" value="1"/>
</dbReference>
<dbReference type="Gene3D" id="1.20.1250.20">
    <property type="entry name" value="MFS general substrate transporter like domains"/>
    <property type="match status" value="1"/>
</dbReference>
<dbReference type="AlphaFoldDB" id="A0A1N7FV72"/>
<evidence type="ECO:0000256" key="5">
    <source>
        <dbReference type="ARBA" id="ARBA00023136"/>
    </source>
</evidence>
<feature type="transmembrane region" description="Helical" evidence="6">
    <location>
        <begin position="325"/>
        <end position="345"/>
    </location>
</feature>
<keyword evidence="4 6" id="KW-1133">Transmembrane helix</keyword>
<dbReference type="STRING" id="34061.B0189_06410"/>
<dbReference type="GO" id="GO:0012505">
    <property type="term" value="C:endomembrane system"/>
    <property type="evidence" value="ECO:0007669"/>
    <property type="project" value="UniProtKB-SubCell"/>
</dbReference>
<evidence type="ECO:0000313" key="9">
    <source>
        <dbReference type="Proteomes" id="UP000187495"/>
    </source>
</evidence>
<feature type="transmembrane region" description="Helical" evidence="6">
    <location>
        <begin position="357"/>
        <end position="375"/>
    </location>
</feature>
<evidence type="ECO:0000256" key="1">
    <source>
        <dbReference type="ARBA" id="ARBA00004127"/>
    </source>
</evidence>
<evidence type="ECO:0000256" key="6">
    <source>
        <dbReference type="SAM" id="Phobius"/>
    </source>
</evidence>
<name>A0A1N7FV72_9GAMM</name>
<keyword evidence="2" id="KW-0813">Transport</keyword>
<comment type="subcellular location">
    <subcellularLocation>
        <location evidence="1">Endomembrane system</location>
        <topology evidence="1">Multi-pass membrane protein</topology>
    </subcellularLocation>
</comment>
<feature type="transmembrane region" description="Helical" evidence="6">
    <location>
        <begin position="224"/>
        <end position="247"/>
    </location>
</feature>
<feature type="transmembrane region" description="Helical" evidence="6">
    <location>
        <begin position="126"/>
        <end position="145"/>
    </location>
</feature>
<keyword evidence="9" id="KW-1185">Reference proteome</keyword>
<feature type="domain" description="Major facilitator superfamily (MFS) profile" evidence="7">
    <location>
        <begin position="35"/>
        <end position="507"/>
    </location>
</feature>
<dbReference type="GO" id="GO:0022857">
    <property type="term" value="F:transmembrane transporter activity"/>
    <property type="evidence" value="ECO:0007669"/>
    <property type="project" value="InterPro"/>
</dbReference>
<dbReference type="PANTHER" id="PTHR23501:SF191">
    <property type="entry name" value="VACUOLAR BASIC AMINO ACID TRANSPORTER 4"/>
    <property type="match status" value="1"/>
</dbReference>
<feature type="transmembrane region" description="Helical" evidence="6">
    <location>
        <begin position="72"/>
        <end position="90"/>
    </location>
</feature>
<dbReference type="Pfam" id="PF07690">
    <property type="entry name" value="MFS_1"/>
    <property type="match status" value="1"/>
</dbReference>